<evidence type="ECO:0000313" key="2">
    <source>
        <dbReference type="Proteomes" id="UP000789759"/>
    </source>
</evidence>
<name>A0A9N9H248_9GLOM</name>
<proteinExistence type="predicted"/>
<sequence length="68" mass="7712">ILSAVEDEEIINATEFQNKANLLKNNNLDTLLYGFSREDDYFTAFTSAVVDFFNNVNQTIATEEALMD</sequence>
<organism evidence="1 2">
    <name type="scientific">Cetraspora pellucida</name>
    <dbReference type="NCBI Taxonomy" id="1433469"/>
    <lineage>
        <taxon>Eukaryota</taxon>
        <taxon>Fungi</taxon>
        <taxon>Fungi incertae sedis</taxon>
        <taxon>Mucoromycota</taxon>
        <taxon>Glomeromycotina</taxon>
        <taxon>Glomeromycetes</taxon>
        <taxon>Diversisporales</taxon>
        <taxon>Gigasporaceae</taxon>
        <taxon>Cetraspora</taxon>
    </lineage>
</organism>
<dbReference type="Proteomes" id="UP000789759">
    <property type="component" value="Unassembled WGS sequence"/>
</dbReference>
<keyword evidence="2" id="KW-1185">Reference proteome</keyword>
<protein>
    <submittedName>
        <fullName evidence="1">12486_t:CDS:1</fullName>
    </submittedName>
</protein>
<gene>
    <name evidence="1" type="ORF">CPELLU_LOCUS9159</name>
</gene>
<comment type="caution">
    <text evidence="1">The sequence shown here is derived from an EMBL/GenBank/DDBJ whole genome shotgun (WGS) entry which is preliminary data.</text>
</comment>
<reference evidence="1" key="1">
    <citation type="submission" date="2021-06" db="EMBL/GenBank/DDBJ databases">
        <authorList>
            <person name="Kallberg Y."/>
            <person name="Tangrot J."/>
            <person name="Rosling A."/>
        </authorList>
    </citation>
    <scope>NUCLEOTIDE SEQUENCE</scope>
    <source>
        <strain evidence="1">FL966</strain>
    </source>
</reference>
<accession>A0A9N9H248</accession>
<dbReference type="EMBL" id="CAJVQA010006841">
    <property type="protein sequence ID" value="CAG8647321.1"/>
    <property type="molecule type" value="Genomic_DNA"/>
</dbReference>
<dbReference type="AlphaFoldDB" id="A0A9N9H248"/>
<feature type="non-terminal residue" evidence="1">
    <location>
        <position position="1"/>
    </location>
</feature>
<dbReference type="OrthoDB" id="2436443at2759"/>
<evidence type="ECO:0000313" key="1">
    <source>
        <dbReference type="EMBL" id="CAG8647321.1"/>
    </source>
</evidence>